<dbReference type="EMBL" id="BNAV01000001">
    <property type="protein sequence ID" value="GHF42115.1"/>
    <property type="molecule type" value="Genomic_DNA"/>
</dbReference>
<name>A0A8H9MB53_9PSEU</name>
<sequence length="75" mass="8575">MRLVLVGLVARAWPWLVVAVRLVWLRPVVMGQRRLAVAGLMRGVWAWLVVVGLVARAWPRLVVVWLVWLRLVLTG</sequence>
<keyword evidence="3" id="KW-1185">Reference proteome</keyword>
<reference evidence="2" key="1">
    <citation type="journal article" date="2014" name="Int. J. Syst. Evol. Microbiol.">
        <title>Complete genome sequence of Corynebacterium casei LMG S-19264T (=DSM 44701T), isolated from a smear-ripened cheese.</title>
        <authorList>
            <consortium name="US DOE Joint Genome Institute (JGI-PGF)"/>
            <person name="Walter F."/>
            <person name="Albersmeier A."/>
            <person name="Kalinowski J."/>
            <person name="Ruckert C."/>
        </authorList>
    </citation>
    <scope>NUCLEOTIDE SEQUENCE</scope>
    <source>
        <strain evidence="2">CGMCC 4.7679</strain>
    </source>
</reference>
<reference evidence="2" key="2">
    <citation type="submission" date="2020-09" db="EMBL/GenBank/DDBJ databases">
        <authorList>
            <person name="Sun Q."/>
            <person name="Zhou Y."/>
        </authorList>
    </citation>
    <scope>NUCLEOTIDE SEQUENCE</scope>
    <source>
        <strain evidence="2">CGMCC 4.7679</strain>
    </source>
</reference>
<evidence type="ECO:0000313" key="3">
    <source>
        <dbReference type="Proteomes" id="UP000658656"/>
    </source>
</evidence>
<organism evidence="2 3">
    <name type="scientific">Amycolatopsis bartoniae</name>
    <dbReference type="NCBI Taxonomy" id="941986"/>
    <lineage>
        <taxon>Bacteria</taxon>
        <taxon>Bacillati</taxon>
        <taxon>Actinomycetota</taxon>
        <taxon>Actinomycetes</taxon>
        <taxon>Pseudonocardiales</taxon>
        <taxon>Pseudonocardiaceae</taxon>
        <taxon>Amycolatopsis</taxon>
    </lineage>
</organism>
<feature type="transmembrane region" description="Helical" evidence="1">
    <location>
        <begin position="43"/>
        <end position="69"/>
    </location>
</feature>
<gene>
    <name evidence="2" type="ORF">GCM10017566_14610</name>
</gene>
<keyword evidence="1" id="KW-1133">Transmembrane helix</keyword>
<keyword evidence="1" id="KW-0472">Membrane</keyword>
<dbReference type="AlphaFoldDB" id="A0A8H9MB53"/>
<dbReference type="Proteomes" id="UP000658656">
    <property type="component" value="Unassembled WGS sequence"/>
</dbReference>
<accession>A0A8H9MB53</accession>
<evidence type="ECO:0000256" key="1">
    <source>
        <dbReference type="SAM" id="Phobius"/>
    </source>
</evidence>
<comment type="caution">
    <text evidence="2">The sequence shown here is derived from an EMBL/GenBank/DDBJ whole genome shotgun (WGS) entry which is preliminary data.</text>
</comment>
<protein>
    <submittedName>
        <fullName evidence="2">Uncharacterized protein</fullName>
    </submittedName>
</protein>
<evidence type="ECO:0000313" key="2">
    <source>
        <dbReference type="EMBL" id="GHF42115.1"/>
    </source>
</evidence>
<keyword evidence="1" id="KW-0812">Transmembrane</keyword>
<proteinExistence type="predicted"/>